<dbReference type="PANTHER" id="PTHR11188:SF17">
    <property type="entry name" value="FI21816P1"/>
    <property type="match status" value="1"/>
</dbReference>
<feature type="domain" description="Arrestin C-terminal-like" evidence="1">
    <location>
        <begin position="95"/>
        <end position="238"/>
    </location>
</feature>
<dbReference type="InterPro" id="IPR050357">
    <property type="entry name" value="Arrestin_domain-protein"/>
</dbReference>
<evidence type="ECO:0000313" key="2">
    <source>
        <dbReference type="EMBL" id="SAM08914.1"/>
    </source>
</evidence>
<sequence>MNANTIYRYPFDLALPGDMAESIEQDCGSLVYAFKAMVTRPLSAKKWVVHRSIHVIRSLQQQQQPQQQQPHPSIFGMADDGEWLDSSSRVINRTFGDKVEYRIEMDKPMYQRGQPIRIQFTFTPLIQGLRIKHVSCFLKEYTTMAHPIHPGSTTLEEYDTNRIVSLVRDEQFPCYGHQWQRTETVVIPRSSQVVHYDTTHPLIRIRHKLRFTVCFVQPHGQLSELRVTMPVQLVEMASTENTASIDCLPRYEDACLSIPYHPQRQLWATSSSASLPSLVSHPMCPSPSYDSLENDYNHMATPPDNIAINPPCDYFSYQPADQVLHHIPSNSIIPL</sequence>
<dbReference type="GO" id="GO:0005829">
    <property type="term" value="C:cytosol"/>
    <property type="evidence" value="ECO:0007669"/>
    <property type="project" value="TreeGrafter"/>
</dbReference>
<dbReference type="InParanoid" id="A0A168STK1"/>
<dbReference type="Gene3D" id="2.60.40.640">
    <property type="match status" value="1"/>
</dbReference>
<dbReference type="GO" id="GO:0070086">
    <property type="term" value="P:ubiquitin-dependent endocytosis"/>
    <property type="evidence" value="ECO:0007669"/>
    <property type="project" value="TreeGrafter"/>
</dbReference>
<dbReference type="EMBL" id="LT554937">
    <property type="protein sequence ID" value="SAM08914.1"/>
    <property type="molecule type" value="Genomic_DNA"/>
</dbReference>
<dbReference type="AlphaFoldDB" id="A0A168STK1"/>
<dbReference type="InterPro" id="IPR014752">
    <property type="entry name" value="Arrestin-like_C"/>
</dbReference>
<dbReference type="PANTHER" id="PTHR11188">
    <property type="entry name" value="ARRESTIN DOMAIN CONTAINING PROTEIN"/>
    <property type="match status" value="1"/>
</dbReference>
<dbReference type="GO" id="GO:0030674">
    <property type="term" value="F:protein-macromolecule adaptor activity"/>
    <property type="evidence" value="ECO:0007669"/>
    <property type="project" value="TreeGrafter"/>
</dbReference>
<evidence type="ECO:0000259" key="1">
    <source>
        <dbReference type="SMART" id="SM01017"/>
    </source>
</evidence>
<protein>
    <recommendedName>
        <fullName evidence="1">Arrestin C-terminal-like domain-containing protein</fullName>
    </recommendedName>
</protein>
<keyword evidence="3" id="KW-1185">Reference proteome</keyword>
<dbReference type="Proteomes" id="UP000078561">
    <property type="component" value="Unassembled WGS sequence"/>
</dbReference>
<organism evidence="2">
    <name type="scientific">Absidia glauca</name>
    <name type="common">Pin mould</name>
    <dbReference type="NCBI Taxonomy" id="4829"/>
    <lineage>
        <taxon>Eukaryota</taxon>
        <taxon>Fungi</taxon>
        <taxon>Fungi incertae sedis</taxon>
        <taxon>Mucoromycota</taxon>
        <taxon>Mucoromycotina</taxon>
        <taxon>Mucoromycetes</taxon>
        <taxon>Mucorales</taxon>
        <taxon>Cunninghamellaceae</taxon>
        <taxon>Absidia</taxon>
    </lineage>
</organism>
<dbReference type="OrthoDB" id="2333384at2759"/>
<gene>
    <name evidence="2" type="primary">ABSGL_14580.1 scaffold 14663</name>
</gene>
<evidence type="ECO:0000313" key="3">
    <source>
        <dbReference type="Proteomes" id="UP000078561"/>
    </source>
</evidence>
<dbReference type="SMART" id="SM01017">
    <property type="entry name" value="Arrestin_C"/>
    <property type="match status" value="1"/>
</dbReference>
<name>A0A168STK1_ABSGL</name>
<dbReference type="GO" id="GO:0005886">
    <property type="term" value="C:plasma membrane"/>
    <property type="evidence" value="ECO:0007669"/>
    <property type="project" value="TreeGrafter"/>
</dbReference>
<dbReference type="Pfam" id="PF02752">
    <property type="entry name" value="Arrestin_C"/>
    <property type="match status" value="1"/>
</dbReference>
<dbReference type="STRING" id="4829.A0A168STK1"/>
<dbReference type="InterPro" id="IPR011022">
    <property type="entry name" value="Arrestin_C-like"/>
</dbReference>
<reference evidence="2" key="1">
    <citation type="submission" date="2016-04" db="EMBL/GenBank/DDBJ databases">
        <authorList>
            <person name="Evans L.H."/>
            <person name="Alamgir A."/>
            <person name="Owens N."/>
            <person name="Weber N.D."/>
            <person name="Virtaneva K."/>
            <person name="Barbian K."/>
            <person name="Babar A."/>
            <person name="Rosenke K."/>
        </authorList>
    </citation>
    <scope>NUCLEOTIDE SEQUENCE [LARGE SCALE GENOMIC DNA]</scope>
    <source>
        <strain evidence="2">CBS 101.48</strain>
    </source>
</reference>
<dbReference type="GO" id="GO:0031625">
    <property type="term" value="F:ubiquitin protein ligase binding"/>
    <property type="evidence" value="ECO:0007669"/>
    <property type="project" value="TreeGrafter"/>
</dbReference>
<proteinExistence type="predicted"/>
<accession>A0A168STK1</accession>